<sequence>MESSIYRLVLFVTVIVAGTNPRAEAGIFCHDATGCERNPLLENDLSIQHFSTDHKLGGKTLREPIVYEPEVNVKEFEKPVSASCNRSEVEGFIRWRVGELERLTEEYKRDEEDFMRQVFQLHSAFEDIVASIKNRQGILPKDCSAALTKDKANSGVYTVQPRDGGAAIQVYCDMATDGGGWTVFQRRKDGSVDFYRDFDSYRQGFGDVDGEFWLGNDNLYRLTSQDDYILRIDLTDFQNNSAYAMYPNFRIADLSDYYRLSVSGYWGTAGDSLSKHVDKRFSTYDVDNDDWIKSCAIQFGGAWWYAGCYQSNLNGRYFGEPYQGIAWYTWKGNYESLRISEMKFKIMNK</sequence>
<dbReference type="PANTHER" id="PTHR19143:SF444">
    <property type="entry name" value="PROTEIN SCABROUS"/>
    <property type="match status" value="1"/>
</dbReference>
<evidence type="ECO:0000256" key="2">
    <source>
        <dbReference type="SAM" id="SignalP"/>
    </source>
</evidence>
<proteinExistence type="predicted"/>
<dbReference type="NCBIfam" id="NF040941">
    <property type="entry name" value="GGGWT_bact"/>
    <property type="match status" value="1"/>
</dbReference>
<dbReference type="OMA" id="DATGCER"/>
<reference evidence="5" key="1">
    <citation type="submission" date="2025-08" db="UniProtKB">
        <authorList>
            <consortium name="RefSeq"/>
        </authorList>
    </citation>
    <scope>IDENTIFICATION</scope>
</reference>
<dbReference type="Pfam" id="PF00147">
    <property type="entry name" value="Fibrinogen_C"/>
    <property type="match status" value="1"/>
</dbReference>
<dbReference type="SUPFAM" id="SSF56496">
    <property type="entry name" value="Fibrinogen C-terminal domain-like"/>
    <property type="match status" value="1"/>
</dbReference>
<evidence type="ECO:0000256" key="1">
    <source>
        <dbReference type="ARBA" id="ARBA00023157"/>
    </source>
</evidence>
<dbReference type="OrthoDB" id="7735550at2759"/>
<feature type="domain" description="Fibrinogen C-terminal" evidence="3">
    <location>
        <begin position="134"/>
        <end position="348"/>
    </location>
</feature>
<protein>
    <submittedName>
        <fullName evidence="5">Microfibril-associated glycoprotein 4-like</fullName>
    </submittedName>
</protein>
<feature type="chain" id="PRO_5034707748" evidence="2">
    <location>
        <begin position="26"/>
        <end position="349"/>
    </location>
</feature>
<dbReference type="InterPro" id="IPR050373">
    <property type="entry name" value="Fibrinogen_C-term_domain"/>
</dbReference>
<dbReference type="PANTHER" id="PTHR19143">
    <property type="entry name" value="FIBRINOGEN/TENASCIN/ANGIOPOEITIN"/>
    <property type="match status" value="1"/>
</dbReference>
<dbReference type="PROSITE" id="PS00514">
    <property type="entry name" value="FIBRINOGEN_C_1"/>
    <property type="match status" value="1"/>
</dbReference>
<dbReference type="PROSITE" id="PS51406">
    <property type="entry name" value="FIBRINOGEN_C_2"/>
    <property type="match status" value="1"/>
</dbReference>
<keyword evidence="2" id="KW-0732">Signal</keyword>
<dbReference type="GO" id="GO:0005615">
    <property type="term" value="C:extracellular space"/>
    <property type="evidence" value="ECO:0007669"/>
    <property type="project" value="TreeGrafter"/>
</dbReference>
<dbReference type="InterPro" id="IPR036056">
    <property type="entry name" value="Fibrinogen-like_C"/>
</dbReference>
<accession>A0A8B7ZA00</accession>
<dbReference type="InterPro" id="IPR014716">
    <property type="entry name" value="Fibrinogen_a/b/g_C_1"/>
</dbReference>
<dbReference type="FunFam" id="3.90.215.10:FF:000001">
    <property type="entry name" value="Tenascin isoform 1"/>
    <property type="match status" value="1"/>
</dbReference>
<dbReference type="GeneID" id="110985232"/>
<evidence type="ECO:0000313" key="5">
    <source>
        <dbReference type="RefSeq" id="XP_022101797.1"/>
    </source>
</evidence>
<dbReference type="KEGG" id="aplc:110985232"/>
<dbReference type="SMART" id="SM00186">
    <property type="entry name" value="FBG"/>
    <property type="match status" value="1"/>
</dbReference>
<dbReference type="RefSeq" id="XP_022101797.1">
    <property type="nucleotide sequence ID" value="XM_022246105.1"/>
</dbReference>
<organism evidence="4 5">
    <name type="scientific">Acanthaster planci</name>
    <name type="common">Crown-of-thorns starfish</name>
    <dbReference type="NCBI Taxonomy" id="133434"/>
    <lineage>
        <taxon>Eukaryota</taxon>
        <taxon>Metazoa</taxon>
        <taxon>Echinodermata</taxon>
        <taxon>Eleutherozoa</taxon>
        <taxon>Asterozoa</taxon>
        <taxon>Asteroidea</taxon>
        <taxon>Valvatacea</taxon>
        <taxon>Valvatida</taxon>
        <taxon>Acanthasteridae</taxon>
        <taxon>Acanthaster</taxon>
    </lineage>
</organism>
<evidence type="ECO:0000259" key="3">
    <source>
        <dbReference type="PROSITE" id="PS51406"/>
    </source>
</evidence>
<gene>
    <name evidence="5" type="primary">LOC110985232</name>
</gene>
<dbReference type="InterPro" id="IPR020837">
    <property type="entry name" value="Fibrinogen_CS"/>
</dbReference>
<name>A0A8B7ZA00_ACAPL</name>
<feature type="signal peptide" evidence="2">
    <location>
        <begin position="1"/>
        <end position="25"/>
    </location>
</feature>
<evidence type="ECO:0000313" key="4">
    <source>
        <dbReference type="Proteomes" id="UP000694845"/>
    </source>
</evidence>
<dbReference type="CDD" id="cd00087">
    <property type="entry name" value="FReD"/>
    <property type="match status" value="1"/>
</dbReference>
<keyword evidence="1" id="KW-1015">Disulfide bond</keyword>
<dbReference type="AlphaFoldDB" id="A0A8B7ZA00"/>
<dbReference type="Proteomes" id="UP000694845">
    <property type="component" value="Unplaced"/>
</dbReference>
<dbReference type="InterPro" id="IPR002181">
    <property type="entry name" value="Fibrinogen_a/b/g_C_dom"/>
</dbReference>
<dbReference type="Gene3D" id="3.90.215.10">
    <property type="entry name" value="Gamma Fibrinogen, chain A, domain 1"/>
    <property type="match status" value="1"/>
</dbReference>
<keyword evidence="4" id="KW-1185">Reference proteome</keyword>